<evidence type="ECO:0000313" key="9">
    <source>
        <dbReference type="Proteomes" id="UP000664265"/>
    </source>
</evidence>
<sequence length="570" mass="63626">MNVNNAILSIMLLLFAPSMAQTMKAQEYKQSDLDWYNLHPTADKVYGVGANEAYQLLKGRKARRVVVALIGSGLDVSHEDLKGKVWKNQREKPNGRDDDGNGLVDDIVGWNFLGGKDKAGTNRSMNFTLNQGDREYFRLREKYADYVSDGKRFYKFDGDEMVQVDAPRNMKEYRYYRDTIVYESPLASRYAGILAAKVVRHYTKIFDAKLRQRFPGQEITLKEFETLYDKNAPKDSLADMSFMILGYSFPIAKTESWKKIYEVEMQGTPIRQAQQAYEAYLQKHGDDNRKEIVGDKPNDIRDTRYGNGQLLTEDANIGTMEASIIAGVRDNRIGGDGICNEALIMPLRVATAGDPYLKDVALAMRYAVDHGAKVIVLPSQNTLFPVSERSWIADALRYAEQKDVLVIAPVTESSQDLGHTLYYPNRFMIPGHELGNLMIVAPSDKEGKPSLSANFGRKELDIHAPGKEIYTAGVANTYGLATGTGMAAASLAGSAALIRAYFPSLKAGDVHRLLNETATKPNDMEVEKTMVVNDRKVQDLFLYSDLCLSGGIVNVANAVKEAIKREQSKK</sequence>
<keyword evidence="9" id="KW-1185">Reference proteome</keyword>
<dbReference type="PROSITE" id="PS51892">
    <property type="entry name" value="SUBTILASE"/>
    <property type="match status" value="1"/>
</dbReference>
<keyword evidence="6" id="KW-0732">Signal</keyword>
<dbReference type="Proteomes" id="UP000664265">
    <property type="component" value="Unassembled WGS sequence"/>
</dbReference>
<evidence type="ECO:0000259" key="7">
    <source>
        <dbReference type="Pfam" id="PF00082"/>
    </source>
</evidence>
<dbReference type="InterPro" id="IPR036852">
    <property type="entry name" value="Peptidase_S8/S53_dom_sf"/>
</dbReference>
<name>A0ABS3M677_9BACT</name>
<feature type="chain" id="PRO_5046738490" evidence="6">
    <location>
        <begin position="21"/>
        <end position="570"/>
    </location>
</feature>
<gene>
    <name evidence="8" type="ORF">JHU38_07835</name>
</gene>
<keyword evidence="2" id="KW-0645">Protease</keyword>
<dbReference type="EMBL" id="JAERMS010000023">
    <property type="protein sequence ID" value="MBO1363679.1"/>
    <property type="molecule type" value="Genomic_DNA"/>
</dbReference>
<dbReference type="InterPro" id="IPR051048">
    <property type="entry name" value="Peptidase_S8/S53_subtilisin"/>
</dbReference>
<evidence type="ECO:0000256" key="3">
    <source>
        <dbReference type="ARBA" id="ARBA00022801"/>
    </source>
</evidence>
<dbReference type="PRINTS" id="PR00723">
    <property type="entry name" value="SUBTILISIN"/>
</dbReference>
<protein>
    <submittedName>
        <fullName evidence="8">S8 family serine peptidase</fullName>
    </submittedName>
</protein>
<dbReference type="PANTHER" id="PTHR43399">
    <property type="entry name" value="SUBTILISIN-RELATED"/>
    <property type="match status" value="1"/>
</dbReference>
<feature type="domain" description="Peptidase S8/S53" evidence="7">
    <location>
        <begin position="64"/>
        <end position="524"/>
    </location>
</feature>
<evidence type="ECO:0000256" key="1">
    <source>
        <dbReference type="ARBA" id="ARBA00011073"/>
    </source>
</evidence>
<keyword evidence="4" id="KW-0720">Serine protease</keyword>
<dbReference type="RefSeq" id="WP_158267283.1">
    <property type="nucleotide sequence ID" value="NZ_JAERMS010000023.1"/>
</dbReference>
<dbReference type="Pfam" id="PF00082">
    <property type="entry name" value="Peptidase_S8"/>
    <property type="match status" value="1"/>
</dbReference>
<comment type="similarity">
    <text evidence="1 5">Belongs to the peptidase S8 family.</text>
</comment>
<dbReference type="PANTHER" id="PTHR43399:SF4">
    <property type="entry name" value="CELL WALL-ASSOCIATED PROTEASE"/>
    <property type="match status" value="1"/>
</dbReference>
<comment type="caution">
    <text evidence="5">Lacks conserved residue(s) required for the propagation of feature annotation.</text>
</comment>
<evidence type="ECO:0000313" key="8">
    <source>
        <dbReference type="EMBL" id="MBO1363679.1"/>
    </source>
</evidence>
<dbReference type="InterPro" id="IPR000209">
    <property type="entry name" value="Peptidase_S8/S53_dom"/>
</dbReference>
<comment type="caution">
    <text evidence="8">The sequence shown here is derived from an EMBL/GenBank/DDBJ whole genome shotgun (WGS) entry which is preliminary data.</text>
</comment>
<feature type="signal peptide" evidence="6">
    <location>
        <begin position="1"/>
        <end position="20"/>
    </location>
</feature>
<dbReference type="InterPro" id="IPR015500">
    <property type="entry name" value="Peptidase_S8_subtilisin-rel"/>
</dbReference>
<evidence type="ECO:0000256" key="2">
    <source>
        <dbReference type="ARBA" id="ARBA00022670"/>
    </source>
</evidence>
<evidence type="ECO:0000256" key="6">
    <source>
        <dbReference type="SAM" id="SignalP"/>
    </source>
</evidence>
<reference evidence="8 9" key="1">
    <citation type="submission" date="2021-01" db="EMBL/GenBank/DDBJ databases">
        <title>Prevotella A2931 sp. nov.</title>
        <authorList>
            <person name="Buhl M."/>
            <person name="Oberhettinger P."/>
        </authorList>
    </citation>
    <scope>NUCLEOTIDE SEQUENCE [LARGE SCALE GENOMIC DNA]</scope>
    <source>
        <strain evidence="8 9">A2931</strain>
    </source>
</reference>
<keyword evidence="3" id="KW-0378">Hydrolase</keyword>
<dbReference type="Gene3D" id="3.40.50.200">
    <property type="entry name" value="Peptidase S8/S53 domain"/>
    <property type="match status" value="2"/>
</dbReference>
<evidence type="ECO:0000256" key="5">
    <source>
        <dbReference type="PROSITE-ProRule" id="PRU01240"/>
    </source>
</evidence>
<dbReference type="SUPFAM" id="SSF52743">
    <property type="entry name" value="Subtilisin-like"/>
    <property type="match status" value="1"/>
</dbReference>
<accession>A0ABS3M677</accession>
<proteinExistence type="inferred from homology"/>
<evidence type="ECO:0000256" key="4">
    <source>
        <dbReference type="ARBA" id="ARBA00022825"/>
    </source>
</evidence>
<organism evidence="8 9">
    <name type="scientific">Prevotella illustrans</name>
    <dbReference type="NCBI Taxonomy" id="2800387"/>
    <lineage>
        <taxon>Bacteria</taxon>
        <taxon>Pseudomonadati</taxon>
        <taxon>Bacteroidota</taxon>
        <taxon>Bacteroidia</taxon>
        <taxon>Bacteroidales</taxon>
        <taxon>Prevotellaceae</taxon>
        <taxon>Prevotella</taxon>
    </lineage>
</organism>